<dbReference type="STRING" id="49451.A0A1J6HW52"/>
<keyword evidence="2" id="KW-1185">Reference proteome</keyword>
<evidence type="ECO:0000313" key="2">
    <source>
        <dbReference type="Proteomes" id="UP000187609"/>
    </source>
</evidence>
<protein>
    <submittedName>
        <fullName evidence="1">Uncharacterized protein</fullName>
    </submittedName>
</protein>
<dbReference type="Gramene" id="OIS96609">
    <property type="protein sequence ID" value="OIS96609"/>
    <property type="gene ID" value="A4A49_60770"/>
</dbReference>
<gene>
    <name evidence="1" type="ORF">A4A49_60770</name>
</gene>
<dbReference type="Proteomes" id="UP000187609">
    <property type="component" value="Unassembled WGS sequence"/>
</dbReference>
<dbReference type="AlphaFoldDB" id="A0A1J6HW52"/>
<sequence>MDANSIQKERISALLPSESLESMCTETMLLAGKKMNEWMVELDAIAREVEAELALREIGCNLAELLDGVSF</sequence>
<evidence type="ECO:0000313" key="1">
    <source>
        <dbReference type="EMBL" id="OIS96609.1"/>
    </source>
</evidence>
<comment type="caution">
    <text evidence="1">The sequence shown here is derived from an EMBL/GenBank/DDBJ whole genome shotgun (WGS) entry which is preliminary data.</text>
</comment>
<organism evidence="1 2">
    <name type="scientific">Nicotiana attenuata</name>
    <name type="common">Coyote tobacco</name>
    <dbReference type="NCBI Taxonomy" id="49451"/>
    <lineage>
        <taxon>Eukaryota</taxon>
        <taxon>Viridiplantae</taxon>
        <taxon>Streptophyta</taxon>
        <taxon>Embryophyta</taxon>
        <taxon>Tracheophyta</taxon>
        <taxon>Spermatophyta</taxon>
        <taxon>Magnoliopsida</taxon>
        <taxon>eudicotyledons</taxon>
        <taxon>Gunneridae</taxon>
        <taxon>Pentapetalae</taxon>
        <taxon>asterids</taxon>
        <taxon>lamiids</taxon>
        <taxon>Solanales</taxon>
        <taxon>Solanaceae</taxon>
        <taxon>Nicotianoideae</taxon>
        <taxon>Nicotianeae</taxon>
        <taxon>Nicotiana</taxon>
    </lineage>
</organism>
<reference evidence="1" key="1">
    <citation type="submission" date="2016-11" db="EMBL/GenBank/DDBJ databases">
        <title>The genome of Nicotiana attenuata.</title>
        <authorList>
            <person name="Xu S."/>
            <person name="Brockmoeller T."/>
            <person name="Gaquerel E."/>
            <person name="Navarro A."/>
            <person name="Kuhl H."/>
            <person name="Gase K."/>
            <person name="Ling Z."/>
            <person name="Zhou W."/>
            <person name="Kreitzer C."/>
            <person name="Stanke M."/>
            <person name="Tang H."/>
            <person name="Lyons E."/>
            <person name="Pandey P."/>
            <person name="Pandey S.P."/>
            <person name="Timmermann B."/>
            <person name="Baldwin I.T."/>
        </authorList>
    </citation>
    <scope>NUCLEOTIDE SEQUENCE [LARGE SCALE GENOMIC DNA]</scope>
    <source>
        <strain evidence="1">UT</strain>
    </source>
</reference>
<accession>A0A1J6HW52</accession>
<dbReference type="EMBL" id="MJEQ01037193">
    <property type="protein sequence ID" value="OIS96609.1"/>
    <property type="molecule type" value="Genomic_DNA"/>
</dbReference>
<proteinExistence type="predicted"/>
<name>A0A1J6HW52_NICAT</name>